<accession>A0A6M7UTJ6</accession>
<sequence>MSSNITRRYLMEAGSGAVAVGILSSMTSRTKSQSSNELRVSVGGGDWGKANIKAYVKPFEAETGINVTPISDDLTQAQIELMAVTNNVTVDVVGPGQGMAVSLATKGLLEKIDYSIFKKDDLDGIAEIAKKPWGVGALFYASVTVYNTEKYPAGKPRPNTWAEFWDVKRFPGVRTMMSGSYGSEGPWEEALLADGVTPDEIYPMDVERIFASLERIKPHVRKWWTSGSEIQQILRDKATDLTHSYDGRALLAINERAPLEINRNQSKLNWSYWAIPKGSPNLQNAQKFIEFASRADRQSAFVKLFPQGPSNSNAFKHIPDALAQKLCTYPEYVEQSVAMNIDWYGEVGADGLTNTDRLIRCWNEWIFL</sequence>
<comment type="similarity">
    <text evidence="2">Belongs to the bacterial solute-binding protein 1 family.</text>
</comment>
<dbReference type="Gene3D" id="3.40.190.10">
    <property type="entry name" value="Periplasmic binding protein-like II"/>
    <property type="match status" value="2"/>
</dbReference>
<evidence type="ECO:0000256" key="2">
    <source>
        <dbReference type="ARBA" id="ARBA00008520"/>
    </source>
</evidence>
<evidence type="ECO:0000256" key="4">
    <source>
        <dbReference type="ARBA" id="ARBA00022729"/>
    </source>
</evidence>
<protein>
    <submittedName>
        <fullName evidence="6">ABC transporter substrate-binding protein</fullName>
    </submittedName>
</protein>
<evidence type="ECO:0000256" key="1">
    <source>
        <dbReference type="ARBA" id="ARBA00004418"/>
    </source>
</evidence>
<dbReference type="KEGG" id="merd:EB233_30535"/>
<organism evidence="6 7">
    <name type="scientific">Mesorhizobium erdmanii</name>
    <dbReference type="NCBI Taxonomy" id="1777866"/>
    <lineage>
        <taxon>Bacteria</taxon>
        <taxon>Pseudomonadati</taxon>
        <taxon>Pseudomonadota</taxon>
        <taxon>Alphaproteobacteria</taxon>
        <taxon>Hyphomicrobiales</taxon>
        <taxon>Phyllobacteriaceae</taxon>
        <taxon>Mesorhizobium</taxon>
    </lineage>
</organism>
<keyword evidence="5" id="KW-0574">Periplasm</keyword>
<dbReference type="GO" id="GO:0030975">
    <property type="term" value="F:thiamine binding"/>
    <property type="evidence" value="ECO:0007669"/>
    <property type="project" value="TreeGrafter"/>
</dbReference>
<name>A0A6M7UTJ6_9HYPH</name>
<dbReference type="Pfam" id="PF13416">
    <property type="entry name" value="SBP_bac_8"/>
    <property type="match status" value="1"/>
</dbReference>
<keyword evidence="7" id="KW-1185">Reference proteome</keyword>
<dbReference type="InterPro" id="IPR006059">
    <property type="entry name" value="SBP"/>
</dbReference>
<dbReference type="EMBL" id="CP033361">
    <property type="protein sequence ID" value="QKC79260.1"/>
    <property type="molecule type" value="Genomic_DNA"/>
</dbReference>
<dbReference type="AlphaFoldDB" id="A0A6M7UTJ6"/>
<evidence type="ECO:0000256" key="3">
    <source>
        <dbReference type="ARBA" id="ARBA00022448"/>
    </source>
</evidence>
<dbReference type="CDD" id="cd13589">
    <property type="entry name" value="PBP2_polyamine_RpCGA009"/>
    <property type="match status" value="1"/>
</dbReference>
<dbReference type="SUPFAM" id="SSF53850">
    <property type="entry name" value="Periplasmic binding protein-like II"/>
    <property type="match status" value="1"/>
</dbReference>
<comment type="subcellular location">
    <subcellularLocation>
        <location evidence="1">Periplasm</location>
    </subcellularLocation>
</comment>
<evidence type="ECO:0000313" key="6">
    <source>
        <dbReference type="EMBL" id="QKC79260.1"/>
    </source>
</evidence>
<evidence type="ECO:0000313" key="7">
    <source>
        <dbReference type="Proteomes" id="UP000503339"/>
    </source>
</evidence>
<dbReference type="GO" id="GO:0030976">
    <property type="term" value="F:thiamine pyrophosphate binding"/>
    <property type="evidence" value="ECO:0007669"/>
    <property type="project" value="TreeGrafter"/>
</dbReference>
<proteinExistence type="inferred from homology"/>
<dbReference type="PANTHER" id="PTHR30006">
    <property type="entry name" value="THIAMINE-BINDING PERIPLASMIC PROTEIN-RELATED"/>
    <property type="match status" value="1"/>
</dbReference>
<reference evidence="6 7" key="1">
    <citation type="submission" date="2018-10" db="EMBL/GenBank/DDBJ databases">
        <authorList>
            <person name="Perry B.J."/>
            <person name="Sullivan J.T."/>
            <person name="Murphy R.J.T."/>
            <person name="Ramsay J.P."/>
            <person name="Ronson C.W."/>
        </authorList>
    </citation>
    <scope>NUCLEOTIDE SEQUENCE [LARGE SCALE GENOMIC DNA]</scope>
    <source>
        <strain evidence="6 7">NZP2014</strain>
    </source>
</reference>
<keyword evidence="4" id="KW-0732">Signal</keyword>
<dbReference type="RefSeq" id="WP_064987237.1">
    <property type="nucleotide sequence ID" value="NZ_CP033361.1"/>
</dbReference>
<dbReference type="GO" id="GO:0015888">
    <property type="term" value="P:thiamine transport"/>
    <property type="evidence" value="ECO:0007669"/>
    <property type="project" value="TreeGrafter"/>
</dbReference>
<dbReference type="PANTHER" id="PTHR30006:SF3">
    <property type="entry name" value="THIAMINE-BINDING PERIPLASMIC PROTEIN"/>
    <property type="match status" value="1"/>
</dbReference>
<keyword evidence="3" id="KW-0813">Transport</keyword>
<gene>
    <name evidence="6" type="ORF">EB233_30535</name>
</gene>
<dbReference type="Proteomes" id="UP000503339">
    <property type="component" value="Chromosome"/>
</dbReference>
<dbReference type="GO" id="GO:0030288">
    <property type="term" value="C:outer membrane-bounded periplasmic space"/>
    <property type="evidence" value="ECO:0007669"/>
    <property type="project" value="TreeGrafter"/>
</dbReference>
<evidence type="ECO:0000256" key="5">
    <source>
        <dbReference type="ARBA" id="ARBA00022764"/>
    </source>
</evidence>